<feature type="compositionally biased region" description="Basic and acidic residues" evidence="1">
    <location>
        <begin position="140"/>
        <end position="149"/>
    </location>
</feature>
<comment type="caution">
    <text evidence="3">The sequence shown here is derived from an EMBL/GenBank/DDBJ whole genome shotgun (WGS) entry which is preliminary data.</text>
</comment>
<name>A0ABV8R396_9MICC</name>
<organism evidence="3 4">
    <name type="scientific">Arthrobacter cryoconiti</name>
    <dbReference type="NCBI Taxonomy" id="748907"/>
    <lineage>
        <taxon>Bacteria</taxon>
        <taxon>Bacillati</taxon>
        <taxon>Actinomycetota</taxon>
        <taxon>Actinomycetes</taxon>
        <taxon>Micrococcales</taxon>
        <taxon>Micrococcaceae</taxon>
        <taxon>Arthrobacter</taxon>
    </lineage>
</organism>
<dbReference type="InterPro" id="IPR045443">
    <property type="entry name" value="DUF6504"/>
</dbReference>
<dbReference type="Proteomes" id="UP001595773">
    <property type="component" value="Unassembled WGS sequence"/>
</dbReference>
<accession>A0ABV8R396</accession>
<sequence length="149" mass="16327">MGTFSEAVEVVATTAGVPLHLLWHGRRYTIAAEPLRWYERRNWWDEETRAAPGTGAGLVEREIWRVQVRADNAAPGAELLTFDLARYVPRNHWRIMRIHDAAPGAGTGEDSPVGNGEQIIRNSSAVQASAGKKATAMHSDAVERTGRGA</sequence>
<evidence type="ECO:0000256" key="1">
    <source>
        <dbReference type="SAM" id="MobiDB-lite"/>
    </source>
</evidence>
<protein>
    <submittedName>
        <fullName evidence="3">DUF6504 family protein</fullName>
    </submittedName>
</protein>
<gene>
    <name evidence="3" type="ORF">ACFOW9_09405</name>
</gene>
<reference evidence="4" key="1">
    <citation type="journal article" date="2019" name="Int. J. Syst. Evol. Microbiol.">
        <title>The Global Catalogue of Microorganisms (GCM) 10K type strain sequencing project: providing services to taxonomists for standard genome sequencing and annotation.</title>
        <authorList>
            <consortium name="The Broad Institute Genomics Platform"/>
            <consortium name="The Broad Institute Genome Sequencing Center for Infectious Disease"/>
            <person name="Wu L."/>
            <person name="Ma J."/>
        </authorList>
    </citation>
    <scope>NUCLEOTIDE SEQUENCE [LARGE SCALE GENOMIC DNA]</scope>
    <source>
        <strain evidence="4">CGMCC 1.10698</strain>
    </source>
</reference>
<feature type="domain" description="DUF6504" evidence="2">
    <location>
        <begin position="4"/>
        <end position="100"/>
    </location>
</feature>
<proteinExistence type="predicted"/>
<dbReference type="RefSeq" id="WP_326832758.1">
    <property type="nucleotide sequence ID" value="NZ_BAABLL010000004.1"/>
</dbReference>
<evidence type="ECO:0000259" key="2">
    <source>
        <dbReference type="Pfam" id="PF20114"/>
    </source>
</evidence>
<evidence type="ECO:0000313" key="4">
    <source>
        <dbReference type="Proteomes" id="UP001595773"/>
    </source>
</evidence>
<dbReference type="EMBL" id="JBHSCQ010000010">
    <property type="protein sequence ID" value="MFC4265814.1"/>
    <property type="molecule type" value="Genomic_DNA"/>
</dbReference>
<dbReference type="Pfam" id="PF20114">
    <property type="entry name" value="DUF6504"/>
    <property type="match status" value="1"/>
</dbReference>
<evidence type="ECO:0000313" key="3">
    <source>
        <dbReference type="EMBL" id="MFC4265814.1"/>
    </source>
</evidence>
<keyword evidence="4" id="KW-1185">Reference proteome</keyword>
<feature type="region of interest" description="Disordered" evidence="1">
    <location>
        <begin position="127"/>
        <end position="149"/>
    </location>
</feature>